<accession>A0A6J5L8F4</accession>
<organism evidence="1">
    <name type="scientific">uncultured Caudovirales phage</name>
    <dbReference type="NCBI Taxonomy" id="2100421"/>
    <lineage>
        <taxon>Viruses</taxon>
        <taxon>Duplodnaviria</taxon>
        <taxon>Heunggongvirae</taxon>
        <taxon>Uroviricota</taxon>
        <taxon>Caudoviricetes</taxon>
        <taxon>Peduoviridae</taxon>
        <taxon>Maltschvirus</taxon>
        <taxon>Maltschvirus maltsch</taxon>
    </lineage>
</organism>
<gene>
    <name evidence="1" type="ORF">UFOVP116_90</name>
</gene>
<evidence type="ECO:0000313" key="1">
    <source>
        <dbReference type="EMBL" id="CAB4129712.1"/>
    </source>
</evidence>
<dbReference type="EMBL" id="LR796237">
    <property type="protein sequence ID" value="CAB4129712.1"/>
    <property type="molecule type" value="Genomic_DNA"/>
</dbReference>
<name>A0A6J5L8F4_9CAUD</name>
<reference evidence="1" key="1">
    <citation type="submission" date="2020-04" db="EMBL/GenBank/DDBJ databases">
        <authorList>
            <person name="Chiriac C."/>
            <person name="Salcher M."/>
            <person name="Ghai R."/>
            <person name="Kavagutti S V."/>
        </authorList>
    </citation>
    <scope>NUCLEOTIDE SEQUENCE</scope>
</reference>
<protein>
    <submittedName>
        <fullName evidence="1">Uncharacterized protein</fullName>
    </submittedName>
</protein>
<proteinExistence type="predicted"/>
<sequence length="66" mass="7728">MNSMITNERIEELALKSGIGIFPLQYTREKEKYYKGDHINLLYQFARNIIQEANDSEKSVGTIEKF</sequence>